<feature type="non-terminal residue" evidence="1">
    <location>
        <position position="1"/>
    </location>
</feature>
<protein>
    <submittedName>
        <fullName evidence="1">4940_t:CDS:1</fullName>
    </submittedName>
</protein>
<comment type="caution">
    <text evidence="1">The sequence shown here is derived from an EMBL/GenBank/DDBJ whole genome shotgun (WGS) entry which is preliminary data.</text>
</comment>
<evidence type="ECO:0000313" key="1">
    <source>
        <dbReference type="EMBL" id="CAG8627277.1"/>
    </source>
</evidence>
<dbReference type="EMBL" id="CAJVPK010003444">
    <property type="protein sequence ID" value="CAG8627277.1"/>
    <property type="molecule type" value="Genomic_DNA"/>
</dbReference>
<keyword evidence="2" id="KW-1185">Reference proteome</keyword>
<accession>A0A9N9D9N1</accession>
<dbReference type="Proteomes" id="UP000789706">
    <property type="component" value="Unassembled WGS sequence"/>
</dbReference>
<organism evidence="1 2">
    <name type="scientific">Diversispora eburnea</name>
    <dbReference type="NCBI Taxonomy" id="1213867"/>
    <lineage>
        <taxon>Eukaryota</taxon>
        <taxon>Fungi</taxon>
        <taxon>Fungi incertae sedis</taxon>
        <taxon>Mucoromycota</taxon>
        <taxon>Glomeromycotina</taxon>
        <taxon>Glomeromycetes</taxon>
        <taxon>Diversisporales</taxon>
        <taxon>Diversisporaceae</taxon>
        <taxon>Diversispora</taxon>
    </lineage>
</organism>
<evidence type="ECO:0000313" key="2">
    <source>
        <dbReference type="Proteomes" id="UP000789706"/>
    </source>
</evidence>
<name>A0A9N9D9N1_9GLOM</name>
<gene>
    <name evidence="1" type="ORF">DEBURN_LOCUS10617</name>
</gene>
<dbReference type="AlphaFoldDB" id="A0A9N9D9N1"/>
<sequence>DRLKLVNTQETLRVTEAWNINNESNSKEDSDENSLSCNTSDLNMSTITELADTIDVI</sequence>
<reference evidence="1" key="1">
    <citation type="submission" date="2021-06" db="EMBL/GenBank/DDBJ databases">
        <authorList>
            <person name="Kallberg Y."/>
            <person name="Tangrot J."/>
            <person name="Rosling A."/>
        </authorList>
    </citation>
    <scope>NUCLEOTIDE SEQUENCE</scope>
    <source>
        <strain evidence="1">AZ414A</strain>
    </source>
</reference>
<proteinExistence type="predicted"/>